<evidence type="ECO:0000256" key="3">
    <source>
        <dbReference type="ARBA" id="ARBA00023163"/>
    </source>
</evidence>
<dbReference type="VEuPathDB" id="VectorBase:LLONM1_005486"/>
<dbReference type="GeneID" id="129789063"/>
<proteinExistence type="predicted"/>
<dbReference type="GO" id="GO:0006352">
    <property type="term" value="P:DNA-templated transcription initiation"/>
    <property type="evidence" value="ECO:0007669"/>
    <property type="project" value="InterPro"/>
</dbReference>
<evidence type="ECO:0000256" key="4">
    <source>
        <dbReference type="ARBA" id="ARBA00023242"/>
    </source>
</evidence>
<reference evidence="6" key="1">
    <citation type="journal article" date="2020" name="BMC">
        <title>Leishmania infection induces a limited differential gene expression in the sand fly midgut.</title>
        <authorList>
            <person name="Coutinho-Abreu I.V."/>
            <person name="Serafim T.D."/>
            <person name="Meneses C."/>
            <person name="Kamhawi S."/>
            <person name="Oliveira F."/>
            <person name="Valenzuela J.G."/>
        </authorList>
    </citation>
    <scope>NUCLEOTIDE SEQUENCE</scope>
    <source>
        <strain evidence="6">Jacobina</strain>
        <tissue evidence="6">Midgut</tissue>
    </source>
</reference>
<dbReference type="PANTHER" id="PTHR12709">
    <property type="entry name" value="DNA-DIRECTED RNA POLYMERASE II, III"/>
    <property type="match status" value="1"/>
</dbReference>
<evidence type="ECO:0000256" key="2">
    <source>
        <dbReference type="ARBA" id="ARBA00022478"/>
    </source>
</evidence>
<dbReference type="OrthoDB" id="10250504at2759"/>
<dbReference type="Gene3D" id="3.30.1490.120">
    <property type="entry name" value="RNA polymerase Rpb7-like, N-terminal domain"/>
    <property type="match status" value="1"/>
</dbReference>
<organism evidence="6">
    <name type="scientific">Lutzomyia longipalpis</name>
    <name type="common">Sand fly</name>
    <dbReference type="NCBI Taxonomy" id="7200"/>
    <lineage>
        <taxon>Eukaryota</taxon>
        <taxon>Metazoa</taxon>
        <taxon>Ecdysozoa</taxon>
        <taxon>Arthropoda</taxon>
        <taxon>Hexapoda</taxon>
        <taxon>Insecta</taxon>
        <taxon>Pterygota</taxon>
        <taxon>Neoptera</taxon>
        <taxon>Endopterygota</taxon>
        <taxon>Diptera</taxon>
        <taxon>Nematocera</taxon>
        <taxon>Psychodoidea</taxon>
        <taxon>Psychodidae</taxon>
        <taxon>Lutzomyia</taxon>
        <taxon>Lutzomyia</taxon>
    </lineage>
</organism>
<dbReference type="PANTHER" id="PTHR12709:SF5">
    <property type="entry name" value="DNA-DIRECTED RNA POLYMERASE I SUBUNIT RPA43"/>
    <property type="match status" value="1"/>
</dbReference>
<name>A0A7G3AIS4_LUTLO</name>
<dbReference type="AlphaFoldDB" id="A0A7G3AIS4"/>
<comment type="subcellular location">
    <subcellularLocation>
        <location evidence="1">Nucleus</location>
    </subcellularLocation>
</comment>
<dbReference type="InterPro" id="IPR045113">
    <property type="entry name" value="Rpb7-like"/>
</dbReference>
<feature type="compositionally biased region" description="Basic and acidic residues" evidence="5">
    <location>
        <begin position="285"/>
        <end position="302"/>
    </location>
</feature>
<evidence type="ECO:0000313" key="6">
    <source>
        <dbReference type="EMBL" id="MBC1171196.1"/>
    </source>
</evidence>
<dbReference type="CTD" id="221830"/>
<feature type="region of interest" description="Disordered" evidence="5">
    <location>
        <begin position="174"/>
        <end position="396"/>
    </location>
</feature>
<evidence type="ECO:0000256" key="1">
    <source>
        <dbReference type="ARBA" id="ARBA00004123"/>
    </source>
</evidence>
<dbReference type="GO" id="GO:0005736">
    <property type="term" value="C:RNA polymerase I complex"/>
    <property type="evidence" value="ECO:0007669"/>
    <property type="project" value="TreeGrafter"/>
</dbReference>
<sequence length="396" mass="44808">MKKIKSYVQFTKAELENYTRDESSCVERMNNTIHIDFPPWGMNNFQDSLISSVATKKIGNFDATLNGIVLDVKNIKLQGDMNLVRYDAPELHLTIQADFYLFKPRTDAILRGIVNHVSRDHISVVIYRVFNVSIKLSQAHGRHRLKIGDEITFKVKKFDLQNILPYIEGDLMDRDSMDSGMSTSEERGEGSNIKYCTDSDWDTDKETTEQPPIAVKTENSKRSQDSSSSSDEEDDRKSLIRGIIEKQKIKQEPKTPPSTSPEKSLPDERSSVKKLKKRVTIAPAEDSKSDSDRHSVRKEAVGKKRTKKTIEAAKVPKVTTPGDSSTSDSDDDSISNLLVNRVKREKEQSNTSMENDAPSRKKSRKDNESLQLDSPQLSSTKIHENELSKKGKSKKK</sequence>
<feature type="compositionally biased region" description="Polar residues" evidence="5">
    <location>
        <begin position="369"/>
        <end position="380"/>
    </location>
</feature>
<keyword evidence="3" id="KW-0804">Transcription</keyword>
<dbReference type="KEGG" id="lll:129789063"/>
<accession>A0A7G3AIS4</accession>
<feature type="compositionally biased region" description="Basic and acidic residues" evidence="5">
    <location>
        <begin position="235"/>
        <end position="253"/>
    </location>
</feature>
<keyword evidence="2" id="KW-0240">DNA-directed RNA polymerase</keyword>
<dbReference type="RefSeq" id="XP_055681666.1">
    <property type="nucleotide sequence ID" value="XM_055825691.1"/>
</dbReference>
<protein>
    <submittedName>
        <fullName evidence="6">Putative dna-dependent rna polymerase i</fullName>
    </submittedName>
</protein>
<dbReference type="EMBL" id="GITU01002493">
    <property type="protein sequence ID" value="MBC1171196.1"/>
    <property type="molecule type" value="Transcribed_RNA"/>
</dbReference>
<dbReference type="GO" id="GO:0006362">
    <property type="term" value="P:transcription elongation by RNA polymerase I"/>
    <property type="evidence" value="ECO:0007669"/>
    <property type="project" value="TreeGrafter"/>
</dbReference>
<evidence type="ECO:0000256" key="5">
    <source>
        <dbReference type="SAM" id="MobiDB-lite"/>
    </source>
</evidence>
<dbReference type="Gene3D" id="2.40.50.1060">
    <property type="match status" value="1"/>
</dbReference>
<dbReference type="InterPro" id="IPR036898">
    <property type="entry name" value="RNA_pol_Rpb7-like_N_sf"/>
</dbReference>
<keyword evidence="4" id="KW-0539">Nucleus</keyword>